<gene>
    <name evidence="4" type="ORF">PDE_04548</name>
</gene>
<dbReference type="InterPro" id="IPR011611">
    <property type="entry name" value="PfkB_dom"/>
</dbReference>
<feature type="domain" description="Carbohydrate kinase PfkB" evidence="3">
    <location>
        <begin position="2"/>
        <end position="325"/>
    </location>
</feature>
<reference evidence="4 5" key="1">
    <citation type="journal article" date="2013" name="PLoS ONE">
        <title>Genomic and secretomic analyses reveal unique features of the lignocellulolytic enzyme system of Penicillium decumbens.</title>
        <authorList>
            <person name="Liu G."/>
            <person name="Zhang L."/>
            <person name="Wei X."/>
            <person name="Zou G."/>
            <person name="Qin Y."/>
            <person name="Ma L."/>
            <person name="Li J."/>
            <person name="Zheng H."/>
            <person name="Wang S."/>
            <person name="Wang C."/>
            <person name="Xun L."/>
            <person name="Zhao G.-P."/>
            <person name="Zhou Z."/>
            <person name="Qu Y."/>
        </authorList>
    </citation>
    <scope>NUCLEOTIDE SEQUENCE [LARGE SCALE GENOMIC DNA]</scope>
    <source>
        <strain evidence="5">114-2 / CGMCC 5302</strain>
    </source>
</reference>
<accession>S8ATX2</accession>
<keyword evidence="1" id="KW-0808">Transferase</keyword>
<evidence type="ECO:0000259" key="3">
    <source>
        <dbReference type="Pfam" id="PF00294"/>
    </source>
</evidence>
<dbReference type="GO" id="GO:0016301">
    <property type="term" value="F:kinase activity"/>
    <property type="evidence" value="ECO:0007669"/>
    <property type="project" value="UniProtKB-KW"/>
</dbReference>
<dbReference type="eggNOG" id="KOG2947">
    <property type="taxonomic scope" value="Eukaryota"/>
</dbReference>
<organism evidence="4 5">
    <name type="scientific">Penicillium oxalicum (strain 114-2 / CGMCC 5302)</name>
    <name type="common">Penicillium decumbens</name>
    <dbReference type="NCBI Taxonomy" id="933388"/>
    <lineage>
        <taxon>Eukaryota</taxon>
        <taxon>Fungi</taxon>
        <taxon>Dikarya</taxon>
        <taxon>Ascomycota</taxon>
        <taxon>Pezizomycotina</taxon>
        <taxon>Eurotiomycetes</taxon>
        <taxon>Eurotiomycetidae</taxon>
        <taxon>Eurotiales</taxon>
        <taxon>Aspergillaceae</taxon>
        <taxon>Penicillium</taxon>
    </lineage>
</organism>
<evidence type="ECO:0000313" key="5">
    <source>
        <dbReference type="Proteomes" id="UP000019376"/>
    </source>
</evidence>
<protein>
    <recommendedName>
        <fullName evidence="3">Carbohydrate kinase PfkB domain-containing protein</fullName>
    </recommendedName>
</protein>
<keyword evidence="5" id="KW-1185">Reference proteome</keyword>
<dbReference type="Pfam" id="PF00294">
    <property type="entry name" value="PfkB"/>
    <property type="match status" value="1"/>
</dbReference>
<dbReference type="PANTHER" id="PTHR42774">
    <property type="entry name" value="PHOSPHOTRANSFERASE SYSTEM TRANSPORT PROTEIN"/>
    <property type="match status" value="1"/>
</dbReference>
<evidence type="ECO:0000256" key="2">
    <source>
        <dbReference type="ARBA" id="ARBA00022777"/>
    </source>
</evidence>
<name>S8ATX2_PENO1</name>
<evidence type="ECO:0000256" key="1">
    <source>
        <dbReference type="ARBA" id="ARBA00022679"/>
    </source>
</evidence>
<keyword evidence="2" id="KW-0418">Kinase</keyword>
<dbReference type="AlphaFoldDB" id="S8ATX2"/>
<dbReference type="PhylomeDB" id="S8ATX2"/>
<dbReference type="Gene3D" id="3.40.1190.20">
    <property type="match status" value="1"/>
</dbReference>
<proteinExistence type="predicted"/>
<dbReference type="InterPro" id="IPR002173">
    <property type="entry name" value="Carboh/pur_kinase_PfkB_CS"/>
</dbReference>
<sequence>MLVAVGACYLDTILTTSHYPEEDEKLRASSVSRRRGGNCPNTLEVLAQLVSQQDAQDQLRLGLITVLPARSSPASQLIQSELGSRVSLEHCVYREGFEDPGSCYIIRSQSTGSRTIVNYNNLPDFTLKELEEKSDRLGSTASWFHFEGRIPDITLLTMRHLRRQFPWVRISVEIEKSGRSGLQALAEEADVVFYAKSWALVSDIVEWHKAQVKVDLSIGQGAGYKTAEECLHAQAALAPSSSLLCCTWGQDGASALQPANGNLVYAPAFTVEGFQVIDLSPIGAGDTFIAGMLYGLTCRDTEWGLAQKLAFATQLAGMKVSQEGFTGLHRVLVSMKCPL</sequence>
<dbReference type="InterPro" id="IPR052562">
    <property type="entry name" value="Ketohexokinase-related"/>
</dbReference>
<dbReference type="STRING" id="933388.S8ATX2"/>
<dbReference type="SUPFAM" id="SSF53613">
    <property type="entry name" value="Ribokinase-like"/>
    <property type="match status" value="1"/>
</dbReference>
<dbReference type="HOGENOM" id="CLU_027634_3_1_1"/>
<dbReference type="OrthoDB" id="204058at2759"/>
<dbReference type="EMBL" id="KB644412">
    <property type="protein sequence ID" value="EPS29598.1"/>
    <property type="molecule type" value="Genomic_DNA"/>
</dbReference>
<evidence type="ECO:0000313" key="4">
    <source>
        <dbReference type="EMBL" id="EPS29598.1"/>
    </source>
</evidence>
<dbReference type="PROSITE" id="PS00584">
    <property type="entry name" value="PFKB_KINASES_2"/>
    <property type="match status" value="1"/>
</dbReference>
<dbReference type="InterPro" id="IPR029056">
    <property type="entry name" value="Ribokinase-like"/>
</dbReference>
<dbReference type="PANTHER" id="PTHR42774:SF3">
    <property type="entry name" value="KETOHEXOKINASE"/>
    <property type="match status" value="1"/>
</dbReference>
<dbReference type="Proteomes" id="UP000019376">
    <property type="component" value="Unassembled WGS sequence"/>
</dbReference>